<dbReference type="InterPro" id="IPR037354">
    <property type="entry name" value="Commd2"/>
</dbReference>
<gene>
    <name evidence="2" type="ORF">FJT64_027842</name>
</gene>
<dbReference type="InterPro" id="IPR017920">
    <property type="entry name" value="COMM"/>
</dbReference>
<dbReference type="Proteomes" id="UP000440578">
    <property type="component" value="Unassembled WGS sequence"/>
</dbReference>
<dbReference type="EMBL" id="VIIS01001368">
    <property type="protein sequence ID" value="KAF0299394.1"/>
    <property type="molecule type" value="Genomic_DNA"/>
</dbReference>
<reference evidence="2 3" key="1">
    <citation type="submission" date="2019-07" db="EMBL/GenBank/DDBJ databases">
        <title>Draft genome assembly of a fouling barnacle, Amphibalanus amphitrite (Darwin, 1854): The first reference genome for Thecostraca.</title>
        <authorList>
            <person name="Kim W."/>
        </authorList>
    </citation>
    <scope>NUCLEOTIDE SEQUENCE [LARGE SCALE GENOMIC DNA]</scope>
    <source>
        <strain evidence="2">SNU_AA5</strain>
        <tissue evidence="2">Soma without cirri and trophi</tissue>
    </source>
</reference>
<name>A0A6A4W6N3_AMPAM</name>
<organism evidence="2 3">
    <name type="scientific">Amphibalanus amphitrite</name>
    <name type="common">Striped barnacle</name>
    <name type="synonym">Balanus amphitrite</name>
    <dbReference type="NCBI Taxonomy" id="1232801"/>
    <lineage>
        <taxon>Eukaryota</taxon>
        <taxon>Metazoa</taxon>
        <taxon>Ecdysozoa</taxon>
        <taxon>Arthropoda</taxon>
        <taxon>Crustacea</taxon>
        <taxon>Multicrustacea</taxon>
        <taxon>Cirripedia</taxon>
        <taxon>Thoracica</taxon>
        <taxon>Thoracicalcarea</taxon>
        <taxon>Balanomorpha</taxon>
        <taxon>Balanoidea</taxon>
        <taxon>Balanidae</taxon>
        <taxon>Amphibalaninae</taxon>
        <taxon>Amphibalanus</taxon>
    </lineage>
</organism>
<protein>
    <recommendedName>
        <fullName evidence="1">COMM domain-containing protein</fullName>
    </recommendedName>
</protein>
<sequence length="182" mass="19241">MHITEDQAAALARLAPTEVGPVTESALTELESPAEGPARPPDRTLAVLAVLLAAARAPPADSALLAASLQAASVPPDVLERLLSAAAESRPRVRRALLAGRPAPQQLSGLSWRLATVVGSRALPTQLRPELLLRLQLTQQPHQLSLLVEPVDLRHITAELERALSRRPAGHRLGPSAPAPPH</sequence>
<dbReference type="PANTHER" id="PTHR15857">
    <property type="entry name" value="COMM DOMAIN CONTAINING PROTEIN 2"/>
    <property type="match status" value="1"/>
</dbReference>
<evidence type="ECO:0000259" key="1">
    <source>
        <dbReference type="Pfam" id="PF07258"/>
    </source>
</evidence>
<keyword evidence="3" id="KW-1185">Reference proteome</keyword>
<proteinExistence type="predicted"/>
<evidence type="ECO:0000313" key="2">
    <source>
        <dbReference type="EMBL" id="KAF0299394.1"/>
    </source>
</evidence>
<accession>A0A6A4W6N3</accession>
<dbReference type="PANTHER" id="PTHR15857:SF0">
    <property type="entry name" value="COMM DOMAIN-CONTAINING PROTEIN 2"/>
    <property type="match status" value="1"/>
</dbReference>
<dbReference type="Pfam" id="PF07258">
    <property type="entry name" value="COMM_domain"/>
    <property type="match status" value="1"/>
</dbReference>
<dbReference type="AlphaFoldDB" id="A0A6A4W6N3"/>
<feature type="domain" description="COMM" evidence="1">
    <location>
        <begin position="104"/>
        <end position="163"/>
    </location>
</feature>
<evidence type="ECO:0000313" key="3">
    <source>
        <dbReference type="Proteomes" id="UP000440578"/>
    </source>
</evidence>
<comment type="caution">
    <text evidence="2">The sequence shown here is derived from an EMBL/GenBank/DDBJ whole genome shotgun (WGS) entry which is preliminary data.</text>
</comment>